<comment type="caution">
    <text evidence="18">The sequence shown here is derived from an EMBL/GenBank/DDBJ whole genome shotgun (WGS) entry which is preliminary data.</text>
</comment>
<dbReference type="PIRSF" id="PIRSF000350">
    <property type="entry name" value="Mercury_reductase_MerA"/>
    <property type="match status" value="1"/>
</dbReference>
<dbReference type="InterPro" id="IPR016156">
    <property type="entry name" value="FAD/NAD-linked_Rdtase_dimer_sf"/>
</dbReference>
<accession>A0AAD9UQ10</accession>
<evidence type="ECO:0000256" key="14">
    <source>
        <dbReference type="RuleBase" id="RU003691"/>
    </source>
</evidence>
<comment type="cofactor">
    <cofactor evidence="12">
        <name>FAD</name>
        <dbReference type="ChEBI" id="CHEBI:57692"/>
    </cofactor>
    <text evidence="12">Binds 1 FAD per subunit.</text>
</comment>
<dbReference type="GO" id="GO:0034599">
    <property type="term" value="P:cellular response to oxidative stress"/>
    <property type="evidence" value="ECO:0007669"/>
    <property type="project" value="TreeGrafter"/>
</dbReference>
<evidence type="ECO:0000256" key="1">
    <source>
        <dbReference type="ARBA" id="ARBA00007532"/>
    </source>
</evidence>
<feature type="domain" description="Pyridine nucleotide-disulphide oxidoreductase dimerisation" evidence="16">
    <location>
        <begin position="417"/>
        <end position="537"/>
    </location>
</feature>
<dbReference type="PROSITE" id="PS00076">
    <property type="entry name" value="PYRIDINE_REDOX_1"/>
    <property type="match status" value="1"/>
</dbReference>
<dbReference type="GO" id="GO:0005829">
    <property type="term" value="C:cytosol"/>
    <property type="evidence" value="ECO:0007669"/>
    <property type="project" value="TreeGrafter"/>
</dbReference>
<evidence type="ECO:0000256" key="7">
    <source>
        <dbReference type="ARBA" id="ARBA00023002"/>
    </source>
</evidence>
<evidence type="ECO:0000259" key="16">
    <source>
        <dbReference type="Pfam" id="PF02852"/>
    </source>
</evidence>
<evidence type="ECO:0000256" key="12">
    <source>
        <dbReference type="PIRSR" id="PIRSR000350-3"/>
    </source>
</evidence>
<dbReference type="InterPro" id="IPR012999">
    <property type="entry name" value="Pyr_OxRdtase_I_AS"/>
</dbReference>
<dbReference type="Pfam" id="PF07992">
    <property type="entry name" value="Pyr_redox_2"/>
    <property type="match status" value="1"/>
</dbReference>
<dbReference type="FunFam" id="3.50.50.60:FF:000190">
    <property type="entry name" value="Thioredoxin reductase"/>
    <property type="match status" value="1"/>
</dbReference>
<feature type="binding site" evidence="12">
    <location>
        <position position="341"/>
    </location>
    <ligand>
        <name>NAD(+)</name>
        <dbReference type="ChEBI" id="CHEBI:57540"/>
    </ligand>
</feature>
<comment type="function">
    <text evidence="10">Catalyzes the transfer of electrons from NADPH to thioredoxins TRX1, TRX2 and TRX3, which in turn act as reductants of disulfide containing proteins. Able to reduce nitroglutathione (GSNO), a compound involved in the transport of nitric oxide (NO); however, TRX1 is more efficient in reducing GSNO. Has no catalytic activity towards oxidized glutathione (GSSG).</text>
</comment>
<dbReference type="InterPro" id="IPR001100">
    <property type="entry name" value="Pyr_nuc-diS_OxRdtase"/>
</dbReference>
<organism evidence="18 19">
    <name type="scientific">Babesia duncani</name>
    <dbReference type="NCBI Taxonomy" id="323732"/>
    <lineage>
        <taxon>Eukaryota</taxon>
        <taxon>Sar</taxon>
        <taxon>Alveolata</taxon>
        <taxon>Apicomplexa</taxon>
        <taxon>Aconoidasida</taxon>
        <taxon>Piroplasmida</taxon>
        <taxon>Babesiidae</taxon>
        <taxon>Babesia</taxon>
    </lineage>
</organism>
<dbReference type="GO" id="GO:0004791">
    <property type="term" value="F:thioredoxin-disulfide reductase (NADPH) activity"/>
    <property type="evidence" value="ECO:0007669"/>
    <property type="project" value="UniProtKB-EC"/>
</dbReference>
<evidence type="ECO:0000259" key="17">
    <source>
        <dbReference type="Pfam" id="PF07992"/>
    </source>
</evidence>
<keyword evidence="12" id="KW-0547">Nucleotide-binding</keyword>
<dbReference type="PANTHER" id="PTHR42737:SF2">
    <property type="entry name" value="GLUTATHIONE REDUCTASE"/>
    <property type="match status" value="1"/>
</dbReference>
<dbReference type="GO" id="GO:0050660">
    <property type="term" value="F:flavin adenine dinucleotide binding"/>
    <property type="evidence" value="ECO:0007669"/>
    <property type="project" value="InterPro"/>
</dbReference>
<evidence type="ECO:0000256" key="9">
    <source>
        <dbReference type="ARBA" id="ARBA00023284"/>
    </source>
</evidence>
<evidence type="ECO:0000256" key="5">
    <source>
        <dbReference type="ARBA" id="ARBA00022827"/>
    </source>
</evidence>
<keyword evidence="5 12" id="KW-0274">FAD</keyword>
<keyword evidence="4 14" id="KW-0285">Flavoprotein</keyword>
<keyword evidence="19" id="KW-1185">Reference proteome</keyword>
<dbReference type="GO" id="GO:0005739">
    <property type="term" value="C:mitochondrion"/>
    <property type="evidence" value="ECO:0007669"/>
    <property type="project" value="TreeGrafter"/>
</dbReference>
<evidence type="ECO:0000256" key="2">
    <source>
        <dbReference type="ARBA" id="ARBA00012610"/>
    </source>
</evidence>
<dbReference type="Pfam" id="PF02852">
    <property type="entry name" value="Pyr_redox_dim"/>
    <property type="match status" value="1"/>
</dbReference>
<evidence type="ECO:0000256" key="8">
    <source>
        <dbReference type="ARBA" id="ARBA00023157"/>
    </source>
</evidence>
<feature type="binding site" evidence="12">
    <location>
        <position position="381"/>
    </location>
    <ligand>
        <name>FAD</name>
        <dbReference type="ChEBI" id="CHEBI:57692"/>
    </ligand>
</feature>
<dbReference type="Proteomes" id="UP001214638">
    <property type="component" value="Unassembled WGS sequence"/>
</dbReference>
<feature type="signal peptide" evidence="15">
    <location>
        <begin position="1"/>
        <end position="19"/>
    </location>
</feature>
<dbReference type="GO" id="GO:0004362">
    <property type="term" value="F:glutathione-disulfide reductase (NADPH) activity"/>
    <property type="evidence" value="ECO:0007669"/>
    <property type="project" value="TreeGrafter"/>
</dbReference>
<dbReference type="KEGG" id="bdw:94334816"/>
<dbReference type="InterPro" id="IPR006338">
    <property type="entry name" value="Thioredoxin/glutathione_Rdtase"/>
</dbReference>
<feature type="binding site" evidence="12">
    <location>
        <position position="126"/>
    </location>
    <ligand>
        <name>FAD</name>
        <dbReference type="ChEBI" id="CHEBI:57692"/>
    </ligand>
</feature>
<dbReference type="PRINTS" id="PR00411">
    <property type="entry name" value="PNDRDTASEI"/>
</dbReference>
<reference evidence="18" key="1">
    <citation type="journal article" date="2023" name="Nat. Microbiol.">
        <title>Babesia duncani multi-omics identifies virulence factors and drug targets.</title>
        <authorList>
            <person name="Singh P."/>
            <person name="Lonardi S."/>
            <person name="Liang Q."/>
            <person name="Vydyam P."/>
            <person name="Khabirova E."/>
            <person name="Fang T."/>
            <person name="Gihaz S."/>
            <person name="Thekkiniath J."/>
            <person name="Munshi M."/>
            <person name="Abel S."/>
            <person name="Ciampossin L."/>
            <person name="Batugedara G."/>
            <person name="Gupta M."/>
            <person name="Lu X.M."/>
            <person name="Lenz T."/>
            <person name="Chakravarty S."/>
            <person name="Cornillot E."/>
            <person name="Hu Y."/>
            <person name="Ma W."/>
            <person name="Gonzalez L.M."/>
            <person name="Sanchez S."/>
            <person name="Estrada K."/>
            <person name="Sanchez-Flores A."/>
            <person name="Montero E."/>
            <person name="Harb O.S."/>
            <person name="Le Roch K.G."/>
            <person name="Mamoun C.B."/>
        </authorList>
    </citation>
    <scope>NUCLEOTIDE SEQUENCE</scope>
    <source>
        <strain evidence="18">WA1</strain>
    </source>
</reference>
<protein>
    <recommendedName>
        <fullName evidence="3">Thioredoxin reductase</fullName>
        <ecNumber evidence="2">1.8.1.9</ecNumber>
    </recommendedName>
</protein>
<evidence type="ECO:0000313" key="19">
    <source>
        <dbReference type="Proteomes" id="UP001214638"/>
    </source>
</evidence>
<dbReference type="RefSeq" id="XP_067804358.1">
    <property type="nucleotide sequence ID" value="XM_067945567.1"/>
</dbReference>
<comment type="similarity">
    <text evidence="1 14">Belongs to the class-I pyridine nucleotide-disulfide oxidoreductase family.</text>
</comment>
<feature type="domain" description="FAD/NAD(P)-binding" evidence="17">
    <location>
        <begin position="72"/>
        <end position="397"/>
    </location>
</feature>
<feature type="binding site" evidence="12">
    <location>
        <begin position="254"/>
        <end position="261"/>
    </location>
    <ligand>
        <name>NAD(+)</name>
        <dbReference type="ChEBI" id="CHEBI:57540"/>
    </ligand>
</feature>
<evidence type="ECO:0000313" key="18">
    <source>
        <dbReference type="EMBL" id="KAK2197516.1"/>
    </source>
</evidence>
<evidence type="ECO:0000256" key="10">
    <source>
        <dbReference type="ARBA" id="ARBA00053237"/>
    </source>
</evidence>
<keyword evidence="15" id="KW-0732">Signal</keyword>
<dbReference type="PANTHER" id="PTHR42737">
    <property type="entry name" value="GLUTATHIONE REDUCTASE"/>
    <property type="match status" value="1"/>
</dbReference>
<dbReference type="SUPFAM" id="SSF55424">
    <property type="entry name" value="FAD/NAD-linked reductases, dimerisation (C-terminal) domain"/>
    <property type="match status" value="1"/>
</dbReference>
<dbReference type="InterPro" id="IPR046952">
    <property type="entry name" value="GSHR/TRXR-like"/>
</dbReference>
<evidence type="ECO:0000256" key="3">
    <source>
        <dbReference type="ARBA" id="ARBA00018719"/>
    </source>
</evidence>
<evidence type="ECO:0000256" key="6">
    <source>
        <dbReference type="ARBA" id="ARBA00022857"/>
    </source>
</evidence>
<evidence type="ECO:0000256" key="15">
    <source>
        <dbReference type="SAM" id="SignalP"/>
    </source>
</evidence>
<dbReference type="NCBIfam" id="TIGR01438">
    <property type="entry name" value="TGR"/>
    <property type="match status" value="1"/>
</dbReference>
<dbReference type="GeneID" id="94334816"/>
<dbReference type="EC" id="1.8.1.9" evidence="2"/>
<dbReference type="InterPro" id="IPR036188">
    <property type="entry name" value="FAD/NAD-bd_sf"/>
</dbReference>
<dbReference type="GO" id="GO:0006749">
    <property type="term" value="P:glutathione metabolic process"/>
    <property type="evidence" value="ECO:0007669"/>
    <property type="project" value="TreeGrafter"/>
</dbReference>
<dbReference type="InterPro" id="IPR004099">
    <property type="entry name" value="Pyr_nucl-diS_OxRdtase_dimer"/>
</dbReference>
<evidence type="ECO:0000256" key="13">
    <source>
        <dbReference type="PIRSR" id="PIRSR000350-4"/>
    </source>
</evidence>
<feature type="chain" id="PRO_5042265459" description="Thioredoxin reductase" evidence="15">
    <location>
        <begin position="20"/>
        <end position="561"/>
    </location>
</feature>
<evidence type="ECO:0000256" key="4">
    <source>
        <dbReference type="ARBA" id="ARBA00022630"/>
    </source>
</evidence>
<gene>
    <name evidence="18" type="ORF">BdWA1_000518</name>
</gene>
<dbReference type="SUPFAM" id="SSF51905">
    <property type="entry name" value="FAD/NAD(P)-binding domain"/>
    <property type="match status" value="1"/>
</dbReference>
<dbReference type="InterPro" id="IPR023753">
    <property type="entry name" value="FAD/NAD-binding_dom"/>
</dbReference>
<evidence type="ECO:0000256" key="11">
    <source>
        <dbReference type="PIRSR" id="PIRSR000350-2"/>
    </source>
</evidence>
<keyword evidence="8" id="KW-1015">Disulfide bond</keyword>
<feature type="active site" description="Proton acceptor" evidence="11">
    <location>
        <position position="529"/>
    </location>
</feature>
<proteinExistence type="inferred from homology"/>
<dbReference type="EMBL" id="JALLKP010000001">
    <property type="protein sequence ID" value="KAK2197516.1"/>
    <property type="molecule type" value="Genomic_DNA"/>
</dbReference>
<keyword evidence="9 14" id="KW-0676">Redox-active center</keyword>
<dbReference type="Gene3D" id="3.50.50.60">
    <property type="entry name" value="FAD/NAD(P)-binding domain"/>
    <property type="match status" value="1"/>
</dbReference>
<keyword evidence="7 14" id="KW-0560">Oxidoreductase</keyword>
<dbReference type="AlphaFoldDB" id="A0AAD9UQ10"/>
<dbReference type="PRINTS" id="PR00368">
    <property type="entry name" value="FADPNR"/>
</dbReference>
<dbReference type="GO" id="GO:0045454">
    <property type="term" value="P:cell redox homeostasis"/>
    <property type="evidence" value="ECO:0007669"/>
    <property type="project" value="InterPro"/>
</dbReference>
<keyword evidence="12" id="KW-0520">NAD</keyword>
<sequence length="561" mass="60559">MRRRFLAFIATSAPRLICSVSYLLTPNLANSCVGFSIHSETPRHINSFLLSGAFNRGYSTVRNSRMGDYDFDFAVIGGGPGGLAAAKEAAKLGAKTVLFDYVHPSTQGTTWGAGGTCVNVGCIPKKLMHYAALLGKAEHDRQMYGWKGDLHAHDWQQLVNTVQNYVRMLNFSYRSGLLTAGVKYINAHASINGDKLVEYTTKEGTQKISAKYILLAMGERPHIPADVDGALECAITSDDIFKYHRPLGKTLVVGASYVALECAGFLTALGNDTTVAVRSILLRGFDRQCAEKVGELMEAMGTKFIRGVLPTSMYKLDNGKIKVKFADGMENEYDTVLYAVGRSPYKTVSQLTDVGIKFDKSGRIITENDVTSVDGIFAVGDIVSGMPALAPVAVKAGETLARRLFGNDTKLMDYNNIPVCVYTPIEYSSCGLSEERAREIHGDVDVYLSEFTSLELAAAHREKAQHARKDEYDTDMPPSCLTKLVCLKDGTVVGAHFVGPNAGEVMQGIAVAMRLGAKKQDFDNTVGIHPTDAESFVGLTVTKASGQSWIASGGCGGGRCG</sequence>
<feature type="disulfide bond" description="Redox-active" evidence="13">
    <location>
        <begin position="117"/>
        <end position="122"/>
    </location>
</feature>
<name>A0AAD9UQ10_9APIC</name>
<keyword evidence="6" id="KW-0521">NADP</keyword>